<dbReference type="InterPro" id="IPR023614">
    <property type="entry name" value="Porin_dom_sf"/>
</dbReference>
<dbReference type="EMBL" id="CP002727">
    <property type="protein sequence ID" value="AEF21495.1"/>
    <property type="molecule type" value="Genomic_DNA"/>
</dbReference>
<accession>F6AGV7</accession>
<keyword evidence="6" id="KW-1185">Reference proteome</keyword>
<dbReference type="PANTHER" id="PTHR34596:SF2">
    <property type="entry name" value="CHITOPORIN"/>
    <property type="match status" value="1"/>
</dbReference>
<dbReference type="HOGENOM" id="CLU_042378_2_0_6"/>
<evidence type="ECO:0000256" key="1">
    <source>
        <dbReference type="ARBA" id="ARBA00009075"/>
    </source>
</evidence>
<protein>
    <submittedName>
        <fullName evidence="5">Outer membrane porin</fullName>
    </submittedName>
</protein>
<feature type="signal peptide" evidence="4">
    <location>
        <begin position="1"/>
        <end position="23"/>
    </location>
</feature>
<reference evidence="5 6" key="1">
    <citation type="submission" date="2011-04" db="EMBL/GenBank/DDBJ databases">
        <title>Complete sequence of Pseudomonas fulva 12-X.</title>
        <authorList>
            <consortium name="US DOE Joint Genome Institute"/>
            <person name="Lucas S."/>
            <person name="Han J."/>
            <person name="Lapidus A."/>
            <person name="Cheng J.-F."/>
            <person name="Goodwin L."/>
            <person name="Pitluck S."/>
            <person name="Peters L."/>
            <person name="Mikhailova N."/>
            <person name="Pagani I."/>
            <person name="Davenport K."/>
            <person name="Han C."/>
            <person name="Tapia R."/>
            <person name="Land M."/>
            <person name="Hauser L."/>
            <person name="Kyrpides N."/>
            <person name="Ivanova N."/>
            <person name="Pagani I."/>
            <person name="Lcollab F.I."/>
            <person name="Woyke T."/>
        </authorList>
    </citation>
    <scope>NUCLEOTIDE SEQUENCE [LARGE SCALE GENOMIC DNA]</scope>
    <source>
        <strain evidence="6">12-X</strain>
    </source>
</reference>
<evidence type="ECO:0000313" key="5">
    <source>
        <dbReference type="EMBL" id="AEF21495.1"/>
    </source>
</evidence>
<dbReference type="RefSeq" id="WP_013790626.1">
    <property type="nucleotide sequence ID" value="NC_015556.1"/>
</dbReference>
<dbReference type="Pfam" id="PF03573">
    <property type="entry name" value="OprD"/>
    <property type="match status" value="1"/>
</dbReference>
<dbReference type="InterPro" id="IPR005318">
    <property type="entry name" value="OM_porin_bac"/>
</dbReference>
<dbReference type="KEGG" id="pfv:Psefu_1519"/>
<feature type="chain" id="PRO_5003336775" evidence="4">
    <location>
        <begin position="24"/>
        <end position="434"/>
    </location>
</feature>
<sequence>MRVMKWSVIALAVAAGTSQMAVASEQSESKGFIEDSTLSLLARSMYYNRDARNGASRGAKDNGYSEEWGASARAIYESGFTQGTVGFGANAYAGALWQLDTGGGRRGLGMFPDGGKDLSIANAAVKARISSTTLTYGSQMPALPVLAYDDGRLLPETFEGTMITSKEIEGLELNAGRFTAQNTLNQSGRDSAGLKSIDVFGGSYAFTENLSAAYYHSDLENAYKRHYANVNAKFPLSEEQSFGLDFNIYKTDYEKSYIQTATTVTDDAGNVVTPGVRESRDNKIWSLAATYSLGAHSFILAHQRSSGSRGFDYGSGDGGGAIFLANSFLSDFNQEGERSWQASYELDFATYGIPGLSFKTAYIWADNIKTAESGNGKEHEFFNQVKYTVQSGPAKDLSFRLRGSVLRANSDVNDQYISDTNEVRFYVNYPLSVL</sequence>
<dbReference type="GO" id="GO:0015288">
    <property type="term" value="F:porin activity"/>
    <property type="evidence" value="ECO:0007669"/>
    <property type="project" value="TreeGrafter"/>
</dbReference>
<dbReference type="Gene3D" id="2.40.160.10">
    <property type="entry name" value="Porin"/>
    <property type="match status" value="1"/>
</dbReference>
<evidence type="ECO:0000256" key="3">
    <source>
        <dbReference type="ARBA" id="ARBA00022729"/>
    </source>
</evidence>
<name>F6AGV7_PSEF1</name>
<dbReference type="STRING" id="743720.Psefu_1519"/>
<keyword evidence="3 4" id="KW-0732">Signal</keyword>
<evidence type="ECO:0000256" key="2">
    <source>
        <dbReference type="ARBA" id="ARBA00022448"/>
    </source>
</evidence>
<dbReference type="AlphaFoldDB" id="F6AGV7"/>
<comment type="similarity">
    <text evidence="1">Belongs to the outer membrane porin (Opr) (TC 1.B.25) family.</text>
</comment>
<proteinExistence type="inferred from homology"/>
<dbReference type="GO" id="GO:0016020">
    <property type="term" value="C:membrane"/>
    <property type="evidence" value="ECO:0007669"/>
    <property type="project" value="InterPro"/>
</dbReference>
<dbReference type="PANTHER" id="PTHR34596">
    <property type="entry name" value="CHITOPORIN"/>
    <property type="match status" value="1"/>
</dbReference>
<dbReference type="OrthoDB" id="6759120at2"/>
<keyword evidence="2" id="KW-0813">Transport</keyword>
<dbReference type="eggNOG" id="ENOG502Z7I4">
    <property type="taxonomic scope" value="Bacteria"/>
</dbReference>
<evidence type="ECO:0000313" key="6">
    <source>
        <dbReference type="Proteomes" id="UP000000686"/>
    </source>
</evidence>
<organism evidence="5 6">
    <name type="scientific">Pseudomonas fulva (strain 12-X)</name>
    <dbReference type="NCBI Taxonomy" id="743720"/>
    <lineage>
        <taxon>Bacteria</taxon>
        <taxon>Pseudomonadati</taxon>
        <taxon>Pseudomonadota</taxon>
        <taxon>Gammaproteobacteria</taxon>
        <taxon>Pseudomonadales</taxon>
        <taxon>Pseudomonadaceae</taxon>
        <taxon>Pseudomonas</taxon>
    </lineage>
</organism>
<evidence type="ECO:0000256" key="4">
    <source>
        <dbReference type="SAM" id="SignalP"/>
    </source>
</evidence>
<gene>
    <name evidence="5" type="ordered locus">Psefu_1519</name>
</gene>
<dbReference type="Proteomes" id="UP000000686">
    <property type="component" value="Chromosome"/>
</dbReference>